<dbReference type="GO" id="GO:0003677">
    <property type="term" value="F:DNA binding"/>
    <property type="evidence" value="ECO:0007669"/>
    <property type="project" value="InterPro"/>
</dbReference>
<proteinExistence type="predicted"/>
<dbReference type="PROSITE" id="PS50943">
    <property type="entry name" value="HTH_CROC1"/>
    <property type="match status" value="1"/>
</dbReference>
<evidence type="ECO:0000313" key="3">
    <source>
        <dbReference type="Proteomes" id="UP000267081"/>
    </source>
</evidence>
<comment type="caution">
    <text evidence="2">The sequence shown here is derived from an EMBL/GenBank/DDBJ whole genome shotgun (WGS) entry which is preliminary data.</text>
</comment>
<dbReference type="SUPFAM" id="SSF47413">
    <property type="entry name" value="lambda repressor-like DNA-binding domains"/>
    <property type="match status" value="1"/>
</dbReference>
<dbReference type="EMBL" id="RSEC01000032">
    <property type="protein sequence ID" value="RSD21965.1"/>
    <property type="molecule type" value="Genomic_DNA"/>
</dbReference>
<dbReference type="Gene3D" id="1.10.260.40">
    <property type="entry name" value="lambda repressor-like DNA-binding domains"/>
    <property type="match status" value="1"/>
</dbReference>
<sequence>MTTRKTEPIGRAIQEARERKRMSRTAFAKAVGRSYQHVYNVETGRKGTKAESLHLWAEVLGVPFEEIAGASA</sequence>
<evidence type="ECO:0000259" key="1">
    <source>
        <dbReference type="PROSITE" id="PS50943"/>
    </source>
</evidence>
<dbReference type="Pfam" id="PF01381">
    <property type="entry name" value="HTH_3"/>
    <property type="match status" value="1"/>
</dbReference>
<dbReference type="OrthoDB" id="3380004at2"/>
<organism evidence="2 3">
    <name type="scientific">Amycolatopsis eburnea</name>
    <dbReference type="NCBI Taxonomy" id="2267691"/>
    <lineage>
        <taxon>Bacteria</taxon>
        <taxon>Bacillati</taxon>
        <taxon>Actinomycetota</taxon>
        <taxon>Actinomycetes</taxon>
        <taxon>Pseudonocardiales</taxon>
        <taxon>Pseudonocardiaceae</taxon>
        <taxon>Amycolatopsis</taxon>
    </lineage>
</organism>
<dbReference type="Proteomes" id="UP000267081">
    <property type="component" value="Unassembled WGS sequence"/>
</dbReference>
<evidence type="ECO:0000313" key="2">
    <source>
        <dbReference type="EMBL" id="RSD21965.1"/>
    </source>
</evidence>
<dbReference type="InterPro" id="IPR010982">
    <property type="entry name" value="Lambda_DNA-bd_dom_sf"/>
</dbReference>
<reference evidence="2 3" key="1">
    <citation type="submission" date="2018-12" db="EMBL/GenBank/DDBJ databases">
        <title>Amycolatopsis eburnea sp. nov. actinomycete associate with arbuscular mycorrhiza fungal spore.</title>
        <authorList>
            <person name="Lumyong S."/>
            <person name="Chaiya L."/>
        </authorList>
    </citation>
    <scope>NUCLEOTIDE SEQUENCE [LARGE SCALE GENOMIC DNA]</scope>
    <source>
        <strain evidence="2 3">GLM-1</strain>
    </source>
</reference>
<feature type="domain" description="HTH cro/C1-type" evidence="1">
    <location>
        <begin position="13"/>
        <end position="67"/>
    </location>
</feature>
<accession>A0A3R9E098</accession>
<dbReference type="SMART" id="SM00530">
    <property type="entry name" value="HTH_XRE"/>
    <property type="match status" value="1"/>
</dbReference>
<keyword evidence="3" id="KW-1185">Reference proteome</keyword>
<name>A0A3R9E098_9PSEU</name>
<protein>
    <submittedName>
        <fullName evidence="2">XRE family transcriptional regulator</fullName>
    </submittedName>
</protein>
<gene>
    <name evidence="2" type="ORF">EIY87_09105</name>
</gene>
<dbReference type="CDD" id="cd00093">
    <property type="entry name" value="HTH_XRE"/>
    <property type="match status" value="1"/>
</dbReference>
<dbReference type="AlphaFoldDB" id="A0A3R9E098"/>
<dbReference type="RefSeq" id="WP_125307215.1">
    <property type="nucleotide sequence ID" value="NZ_RSEC01000032.1"/>
</dbReference>
<dbReference type="InterPro" id="IPR001387">
    <property type="entry name" value="Cro/C1-type_HTH"/>
</dbReference>